<dbReference type="STRING" id="37658.SAMN05661086_00807"/>
<dbReference type="PANTHER" id="PTHR43298">
    <property type="entry name" value="MULTIDRUG RESISTANCE PROTEIN NORM-RELATED"/>
    <property type="match status" value="1"/>
</dbReference>
<feature type="transmembrane region" description="Helical" evidence="10">
    <location>
        <begin position="387"/>
        <end position="406"/>
    </location>
</feature>
<proteinExistence type="inferred from homology"/>
<keyword evidence="12" id="KW-1185">Reference proteome</keyword>
<feature type="transmembrane region" description="Helical" evidence="10">
    <location>
        <begin position="314"/>
        <end position="342"/>
    </location>
</feature>
<evidence type="ECO:0000256" key="9">
    <source>
        <dbReference type="ARBA" id="ARBA00031636"/>
    </source>
</evidence>
<dbReference type="Pfam" id="PF01554">
    <property type="entry name" value="MatE"/>
    <property type="match status" value="2"/>
</dbReference>
<evidence type="ECO:0000313" key="11">
    <source>
        <dbReference type="EMBL" id="SFR65522.1"/>
    </source>
</evidence>
<evidence type="ECO:0000256" key="3">
    <source>
        <dbReference type="ARBA" id="ARBA00010199"/>
    </source>
</evidence>
<comment type="subcellular location">
    <subcellularLocation>
        <location evidence="2">Membrane</location>
        <topology evidence="2">Multi-pass membrane protein</topology>
    </subcellularLocation>
</comment>
<dbReference type="InterPro" id="IPR050222">
    <property type="entry name" value="MATE_MdtK"/>
</dbReference>
<keyword evidence="8 10" id="KW-0472">Membrane</keyword>
<feature type="transmembrane region" description="Helical" evidence="10">
    <location>
        <begin position="131"/>
        <end position="149"/>
    </location>
</feature>
<dbReference type="OrthoDB" id="62420at2"/>
<protein>
    <recommendedName>
        <fullName evidence="4">Probable multidrug resistance protein NorM</fullName>
    </recommendedName>
    <alternativeName>
        <fullName evidence="9">Multidrug-efflux transporter</fullName>
    </alternativeName>
</protein>
<feature type="transmembrane region" description="Helical" evidence="10">
    <location>
        <begin position="94"/>
        <end position="119"/>
    </location>
</feature>
<evidence type="ECO:0000256" key="7">
    <source>
        <dbReference type="ARBA" id="ARBA00022989"/>
    </source>
</evidence>
<evidence type="ECO:0000256" key="5">
    <source>
        <dbReference type="ARBA" id="ARBA00022448"/>
    </source>
</evidence>
<dbReference type="NCBIfam" id="TIGR00797">
    <property type="entry name" value="matE"/>
    <property type="match status" value="1"/>
</dbReference>
<keyword evidence="7 10" id="KW-1133">Transmembrane helix</keyword>
<feature type="transmembrane region" description="Helical" evidence="10">
    <location>
        <begin position="45"/>
        <end position="63"/>
    </location>
</feature>
<dbReference type="GO" id="GO:0042910">
    <property type="term" value="F:xenobiotic transmembrane transporter activity"/>
    <property type="evidence" value="ECO:0007669"/>
    <property type="project" value="InterPro"/>
</dbReference>
<feature type="transmembrane region" description="Helical" evidence="10">
    <location>
        <begin position="190"/>
        <end position="213"/>
    </location>
</feature>
<dbReference type="AlphaFoldDB" id="A0A1I6IFK0"/>
<evidence type="ECO:0000313" key="12">
    <source>
        <dbReference type="Proteomes" id="UP000199659"/>
    </source>
</evidence>
<keyword evidence="6 10" id="KW-0812">Transmembrane</keyword>
<evidence type="ECO:0000256" key="6">
    <source>
        <dbReference type="ARBA" id="ARBA00022692"/>
    </source>
</evidence>
<evidence type="ECO:0000256" key="10">
    <source>
        <dbReference type="SAM" id="Phobius"/>
    </source>
</evidence>
<dbReference type="CDD" id="cd13136">
    <property type="entry name" value="MATE_DinF_like"/>
    <property type="match status" value="1"/>
</dbReference>
<feature type="transmembrane region" description="Helical" evidence="10">
    <location>
        <begin position="161"/>
        <end position="184"/>
    </location>
</feature>
<dbReference type="Proteomes" id="UP000199659">
    <property type="component" value="Unassembled WGS sequence"/>
</dbReference>
<feature type="transmembrane region" description="Helical" evidence="10">
    <location>
        <begin position="20"/>
        <end position="39"/>
    </location>
</feature>
<evidence type="ECO:0000256" key="2">
    <source>
        <dbReference type="ARBA" id="ARBA00004141"/>
    </source>
</evidence>
<sequence>MNEEEPLSKRGFLKKAVPNIMASISIPLLGMADIAVIGNLNNADFIAGVSVGTQILETLYWVFGNIRYIASGQSAQSLGTGNPKERLNALLQPLAFAIIIFAALVLFRNQIFSLFLLFIQPEAGVTRAASLYYNILIFASFFVLADYIIRGWMLGQGKTVLCMFIQVGCTLLNIVLDLVFVNVLHAGIAGVAWATFIAQLTAILIEIIYLTVFGKFKRIDFDRELILNRNNIFAYLKLNSDFFLRTLFHTTVRNGFLAYGSRLGTVILAANGIISQINAITIYALEALGNTSTYYAGKYWGSKDKKSLQKLWRIAIQTGVSMALFLAVCFEIFCIPVFHLYTNISEVLALLVEYRIWIFICPVASCIMDVLTGFYSGCTYIKPIRNGAFLAMACFFLSGTILIPYIGNHGLWVSQCIYWVVTASVLLFSYKKVLQGW</sequence>
<comment type="function">
    <text evidence="1">Multidrug efflux pump.</text>
</comment>
<dbReference type="GO" id="GO:0015297">
    <property type="term" value="F:antiporter activity"/>
    <property type="evidence" value="ECO:0007669"/>
    <property type="project" value="InterPro"/>
</dbReference>
<gene>
    <name evidence="11" type="ORF">SAMN05661086_00807</name>
</gene>
<feature type="transmembrane region" description="Helical" evidence="10">
    <location>
        <begin position="412"/>
        <end position="430"/>
    </location>
</feature>
<organism evidence="11 12">
    <name type="scientific">Anaeromicropila populeti</name>
    <dbReference type="NCBI Taxonomy" id="37658"/>
    <lineage>
        <taxon>Bacteria</taxon>
        <taxon>Bacillati</taxon>
        <taxon>Bacillota</taxon>
        <taxon>Clostridia</taxon>
        <taxon>Lachnospirales</taxon>
        <taxon>Lachnospiraceae</taxon>
        <taxon>Anaeromicropila</taxon>
    </lineage>
</organism>
<dbReference type="RefSeq" id="WP_092559405.1">
    <property type="nucleotide sequence ID" value="NZ_FOYZ01000002.1"/>
</dbReference>
<dbReference type="GO" id="GO:0005886">
    <property type="term" value="C:plasma membrane"/>
    <property type="evidence" value="ECO:0007669"/>
    <property type="project" value="TreeGrafter"/>
</dbReference>
<accession>A0A1I6IFK0</accession>
<dbReference type="EMBL" id="FOYZ01000002">
    <property type="protein sequence ID" value="SFR65522.1"/>
    <property type="molecule type" value="Genomic_DNA"/>
</dbReference>
<dbReference type="PANTHER" id="PTHR43298:SF2">
    <property type="entry name" value="FMN_FAD EXPORTER YEEO-RELATED"/>
    <property type="match status" value="1"/>
</dbReference>
<comment type="similarity">
    <text evidence="3">Belongs to the multi antimicrobial extrusion (MATE) (TC 2.A.66.1) family.</text>
</comment>
<name>A0A1I6IFK0_9FIRM</name>
<evidence type="ECO:0000256" key="4">
    <source>
        <dbReference type="ARBA" id="ARBA00020268"/>
    </source>
</evidence>
<dbReference type="InterPro" id="IPR044644">
    <property type="entry name" value="DinF-like"/>
</dbReference>
<evidence type="ECO:0000256" key="1">
    <source>
        <dbReference type="ARBA" id="ARBA00003408"/>
    </source>
</evidence>
<evidence type="ECO:0000256" key="8">
    <source>
        <dbReference type="ARBA" id="ARBA00023136"/>
    </source>
</evidence>
<feature type="transmembrane region" description="Helical" evidence="10">
    <location>
        <begin position="354"/>
        <end position="375"/>
    </location>
</feature>
<dbReference type="InterPro" id="IPR002528">
    <property type="entry name" value="MATE_fam"/>
</dbReference>
<reference evidence="11 12" key="1">
    <citation type="submission" date="2016-10" db="EMBL/GenBank/DDBJ databases">
        <authorList>
            <person name="de Groot N.N."/>
        </authorList>
    </citation>
    <scope>NUCLEOTIDE SEQUENCE [LARGE SCALE GENOMIC DNA]</scope>
    <source>
        <strain evidence="11 12">743A</strain>
    </source>
</reference>
<keyword evidence="5" id="KW-0813">Transport</keyword>